<comment type="similarity">
    <text evidence="1 8">Belongs to the cytidylate kinase family. Type 1 subfamily.</text>
</comment>
<evidence type="ECO:0000256" key="3">
    <source>
        <dbReference type="ARBA" id="ARBA00022741"/>
    </source>
</evidence>
<evidence type="ECO:0000256" key="5">
    <source>
        <dbReference type="ARBA" id="ARBA00022840"/>
    </source>
</evidence>
<feature type="binding site" evidence="8">
    <location>
        <begin position="23"/>
        <end position="31"/>
    </location>
    <ligand>
        <name>ATP</name>
        <dbReference type="ChEBI" id="CHEBI:30616"/>
    </ligand>
</feature>
<comment type="subcellular location">
    <subcellularLocation>
        <location evidence="8">Cytoplasm</location>
    </subcellularLocation>
</comment>
<dbReference type="Proteomes" id="UP000754644">
    <property type="component" value="Unassembled WGS sequence"/>
</dbReference>
<keyword evidence="5 8" id="KW-0067">ATP-binding</keyword>
<reference evidence="10" key="1">
    <citation type="submission" date="2020-05" db="EMBL/GenBank/DDBJ databases">
        <title>Sulfur intermediates as new biogeochemical hubs in an aquatic model microbial ecosystem.</title>
        <authorList>
            <person name="Vigneron A."/>
        </authorList>
    </citation>
    <scope>NUCLEOTIDE SEQUENCE</scope>
    <source>
        <strain evidence="10">Bin.250</strain>
    </source>
</reference>
<dbReference type="CDD" id="cd02020">
    <property type="entry name" value="CMPK"/>
    <property type="match status" value="1"/>
</dbReference>
<dbReference type="Pfam" id="PF02224">
    <property type="entry name" value="Cytidylate_kin"/>
    <property type="match status" value="1"/>
</dbReference>
<keyword evidence="2 8" id="KW-0808">Transferase</keyword>
<dbReference type="InterPro" id="IPR003136">
    <property type="entry name" value="Cytidylate_kin"/>
</dbReference>
<comment type="catalytic activity">
    <reaction evidence="7 8">
        <text>CMP + ATP = CDP + ADP</text>
        <dbReference type="Rhea" id="RHEA:11600"/>
        <dbReference type="ChEBI" id="CHEBI:30616"/>
        <dbReference type="ChEBI" id="CHEBI:58069"/>
        <dbReference type="ChEBI" id="CHEBI:60377"/>
        <dbReference type="ChEBI" id="CHEBI:456216"/>
        <dbReference type="EC" id="2.7.4.25"/>
    </reaction>
</comment>
<keyword evidence="8" id="KW-0963">Cytoplasm</keyword>
<evidence type="ECO:0000313" key="10">
    <source>
        <dbReference type="EMBL" id="NQV65085.1"/>
    </source>
</evidence>
<dbReference type="CDD" id="cd02019">
    <property type="entry name" value="NK"/>
    <property type="match status" value="1"/>
</dbReference>
<comment type="caution">
    <text evidence="10">The sequence shown here is derived from an EMBL/GenBank/DDBJ whole genome shotgun (WGS) entry which is preliminary data.</text>
</comment>
<comment type="catalytic activity">
    <reaction evidence="6 8">
        <text>dCMP + ATP = dCDP + ADP</text>
        <dbReference type="Rhea" id="RHEA:25094"/>
        <dbReference type="ChEBI" id="CHEBI:30616"/>
        <dbReference type="ChEBI" id="CHEBI:57566"/>
        <dbReference type="ChEBI" id="CHEBI:58593"/>
        <dbReference type="ChEBI" id="CHEBI:456216"/>
        <dbReference type="EC" id="2.7.4.25"/>
    </reaction>
</comment>
<dbReference type="HAMAP" id="MF_00238">
    <property type="entry name" value="Cytidyl_kinase_type1"/>
    <property type="match status" value="1"/>
</dbReference>
<sequence>MTQQPSGALQNEPRGVLVVAIDGPSGSGKGTIAHRLAAALGFHILDSGALYRLIGLAACNHQVDLADEAALAKIAAELDVHFIPTEDPQEPLQIVLEGQHVTRLIRTDDAGTNASQVAKFTAVRDALIQRQRDFAQAPGLIADGRDMGTVVFPDAALKIYLTASAEARAQRRYKQLKDKGMGVSLHALFLSIQARDEQDMNRLVAPLKPAADALIIDSTEMSLEEVFDTVLAAAQARLG</sequence>
<dbReference type="InterPro" id="IPR027417">
    <property type="entry name" value="P-loop_NTPase"/>
</dbReference>
<evidence type="ECO:0000256" key="4">
    <source>
        <dbReference type="ARBA" id="ARBA00022777"/>
    </source>
</evidence>
<keyword evidence="4 8" id="KW-0418">Kinase</keyword>
<dbReference type="AlphaFoldDB" id="A0A973A8E9"/>
<dbReference type="NCBIfam" id="TIGR00017">
    <property type="entry name" value="cmk"/>
    <property type="match status" value="1"/>
</dbReference>
<dbReference type="PANTHER" id="PTHR21299">
    <property type="entry name" value="CYTIDYLATE KINASE/PANTOATE-BETA-ALANINE LIGASE"/>
    <property type="match status" value="1"/>
</dbReference>
<evidence type="ECO:0000256" key="7">
    <source>
        <dbReference type="ARBA" id="ARBA00048478"/>
    </source>
</evidence>
<dbReference type="GO" id="GO:0005829">
    <property type="term" value="C:cytosol"/>
    <property type="evidence" value="ECO:0007669"/>
    <property type="project" value="TreeGrafter"/>
</dbReference>
<dbReference type="GO" id="GO:0005524">
    <property type="term" value="F:ATP binding"/>
    <property type="evidence" value="ECO:0007669"/>
    <property type="project" value="UniProtKB-UniRule"/>
</dbReference>
<protein>
    <recommendedName>
        <fullName evidence="8">Cytidylate kinase</fullName>
        <shortName evidence="8">CK</shortName>
        <ecNumber evidence="8">2.7.4.25</ecNumber>
    </recommendedName>
    <alternativeName>
        <fullName evidence="8">Cytidine monophosphate kinase</fullName>
        <shortName evidence="8">CMP kinase</shortName>
    </alternativeName>
</protein>
<keyword evidence="3 8" id="KW-0547">Nucleotide-binding</keyword>
<organism evidence="10 11">
    <name type="scientific">SAR86 cluster bacterium</name>
    <dbReference type="NCBI Taxonomy" id="2030880"/>
    <lineage>
        <taxon>Bacteria</taxon>
        <taxon>Pseudomonadati</taxon>
        <taxon>Pseudomonadota</taxon>
        <taxon>Gammaproteobacteria</taxon>
        <taxon>SAR86 cluster</taxon>
    </lineage>
</organism>
<dbReference type="EMBL" id="JABMOJ010000259">
    <property type="protein sequence ID" value="NQV65085.1"/>
    <property type="molecule type" value="Genomic_DNA"/>
</dbReference>
<dbReference type="InterPro" id="IPR011994">
    <property type="entry name" value="Cytidylate_kinase_dom"/>
</dbReference>
<dbReference type="PANTHER" id="PTHR21299:SF2">
    <property type="entry name" value="CYTIDYLATE KINASE"/>
    <property type="match status" value="1"/>
</dbReference>
<evidence type="ECO:0000256" key="8">
    <source>
        <dbReference type="HAMAP-Rule" id="MF_00238"/>
    </source>
</evidence>
<evidence type="ECO:0000256" key="2">
    <source>
        <dbReference type="ARBA" id="ARBA00022679"/>
    </source>
</evidence>
<gene>
    <name evidence="8 10" type="primary">cmk</name>
    <name evidence="10" type="ORF">HQ497_06960</name>
</gene>
<dbReference type="SUPFAM" id="SSF52540">
    <property type="entry name" value="P-loop containing nucleoside triphosphate hydrolases"/>
    <property type="match status" value="1"/>
</dbReference>
<feature type="domain" description="Cytidylate kinase" evidence="9">
    <location>
        <begin position="19"/>
        <end position="235"/>
    </location>
</feature>
<dbReference type="EC" id="2.7.4.25" evidence="8"/>
<dbReference type="GO" id="GO:0015949">
    <property type="term" value="P:nucleobase-containing small molecule interconversion"/>
    <property type="evidence" value="ECO:0007669"/>
    <property type="project" value="TreeGrafter"/>
</dbReference>
<accession>A0A973A8E9</accession>
<name>A0A973A8E9_9GAMM</name>
<evidence type="ECO:0000256" key="1">
    <source>
        <dbReference type="ARBA" id="ARBA00009427"/>
    </source>
</evidence>
<proteinExistence type="inferred from homology"/>
<dbReference type="GO" id="GO:0036431">
    <property type="term" value="F:dCMP kinase activity"/>
    <property type="evidence" value="ECO:0007669"/>
    <property type="project" value="InterPro"/>
</dbReference>
<dbReference type="GO" id="GO:0006220">
    <property type="term" value="P:pyrimidine nucleotide metabolic process"/>
    <property type="evidence" value="ECO:0007669"/>
    <property type="project" value="UniProtKB-UniRule"/>
</dbReference>
<evidence type="ECO:0000256" key="6">
    <source>
        <dbReference type="ARBA" id="ARBA00047615"/>
    </source>
</evidence>
<evidence type="ECO:0000259" key="9">
    <source>
        <dbReference type="Pfam" id="PF02224"/>
    </source>
</evidence>
<dbReference type="Gene3D" id="3.40.50.300">
    <property type="entry name" value="P-loop containing nucleotide triphosphate hydrolases"/>
    <property type="match status" value="1"/>
</dbReference>
<evidence type="ECO:0000313" key="11">
    <source>
        <dbReference type="Proteomes" id="UP000754644"/>
    </source>
</evidence>